<dbReference type="Pfam" id="PF08238">
    <property type="entry name" value="Sel1"/>
    <property type="match status" value="6"/>
</dbReference>
<gene>
    <name evidence="2" type="ORF">GE300_00250</name>
</gene>
<dbReference type="InterPro" id="IPR011990">
    <property type="entry name" value="TPR-like_helical_dom_sf"/>
</dbReference>
<evidence type="ECO:0000313" key="2">
    <source>
        <dbReference type="EMBL" id="MSU88043.1"/>
    </source>
</evidence>
<dbReference type="Proteomes" id="UP000474957">
    <property type="component" value="Unassembled WGS sequence"/>
</dbReference>
<evidence type="ECO:0008006" key="4">
    <source>
        <dbReference type="Google" id="ProtNLM"/>
    </source>
</evidence>
<dbReference type="SMART" id="SM00671">
    <property type="entry name" value="SEL1"/>
    <property type="match status" value="6"/>
</dbReference>
<dbReference type="InterPro" id="IPR006597">
    <property type="entry name" value="Sel1-like"/>
</dbReference>
<dbReference type="PANTHER" id="PTHR11102">
    <property type="entry name" value="SEL-1-LIKE PROTEIN"/>
    <property type="match status" value="1"/>
</dbReference>
<protein>
    <recommendedName>
        <fullName evidence="4">TPR repeat protein</fullName>
    </recommendedName>
</protein>
<accession>A0A6L5YUN3</accession>
<proteinExistence type="predicted"/>
<comment type="caution">
    <text evidence="2">The sequence shown here is derived from an EMBL/GenBank/DDBJ whole genome shotgun (WGS) entry which is preliminary data.</text>
</comment>
<evidence type="ECO:0000256" key="1">
    <source>
        <dbReference type="SAM" id="MobiDB-lite"/>
    </source>
</evidence>
<organism evidence="2 3">
    <name type="scientific">Halovulum marinum</name>
    <dbReference type="NCBI Taxonomy" id="2662447"/>
    <lineage>
        <taxon>Bacteria</taxon>
        <taxon>Pseudomonadati</taxon>
        <taxon>Pseudomonadota</taxon>
        <taxon>Alphaproteobacteria</taxon>
        <taxon>Rhodobacterales</taxon>
        <taxon>Paracoccaceae</taxon>
        <taxon>Halovulum</taxon>
    </lineage>
</organism>
<dbReference type="SUPFAM" id="SSF81901">
    <property type="entry name" value="HCP-like"/>
    <property type="match status" value="1"/>
</dbReference>
<keyword evidence="3" id="KW-1185">Reference proteome</keyword>
<dbReference type="RefSeq" id="WP_154443759.1">
    <property type="nucleotide sequence ID" value="NZ_WIND01000001.1"/>
</dbReference>
<name>A0A6L5YUN3_9RHOB</name>
<dbReference type="AlphaFoldDB" id="A0A6L5YUN3"/>
<dbReference type="Gene3D" id="1.25.40.10">
    <property type="entry name" value="Tetratricopeptide repeat domain"/>
    <property type="match status" value="2"/>
</dbReference>
<feature type="compositionally biased region" description="Basic and acidic residues" evidence="1">
    <location>
        <begin position="512"/>
        <end position="534"/>
    </location>
</feature>
<dbReference type="InterPro" id="IPR050767">
    <property type="entry name" value="Sel1_AlgK"/>
</dbReference>
<reference evidence="2 3" key="1">
    <citation type="submission" date="2019-10" db="EMBL/GenBank/DDBJ databases">
        <title>Cognatihalovulum marinum gen. nov. sp. nov., a new member of the family Rhodobacteraceae isolated from deep seawater of the Northwest Indian Ocean.</title>
        <authorList>
            <person name="Ruan C."/>
            <person name="Wang J."/>
            <person name="Zheng X."/>
            <person name="Song L."/>
            <person name="Zhu Y."/>
            <person name="Huang Y."/>
            <person name="Lu Z."/>
            <person name="Du W."/>
            <person name="Huang L."/>
            <person name="Dai X."/>
        </authorList>
    </citation>
    <scope>NUCLEOTIDE SEQUENCE [LARGE SCALE GENOMIC DNA]</scope>
    <source>
        <strain evidence="2 3">2CG4</strain>
    </source>
</reference>
<dbReference type="EMBL" id="WIND01000001">
    <property type="protein sequence ID" value="MSU88043.1"/>
    <property type="molecule type" value="Genomic_DNA"/>
</dbReference>
<dbReference type="PROSITE" id="PS51257">
    <property type="entry name" value="PROKAR_LIPOPROTEIN"/>
    <property type="match status" value="1"/>
</dbReference>
<dbReference type="PANTHER" id="PTHR11102:SF160">
    <property type="entry name" value="ERAD-ASSOCIATED E3 UBIQUITIN-PROTEIN LIGASE COMPONENT HRD3"/>
    <property type="match status" value="1"/>
</dbReference>
<sequence>MHLRTLIPPPVLSCLLGLLLAGCQLESDKPLLPLAGGAAALGDGFVAAMWSGAGPVPEEDGAVTLISGRFDGGSYVLDGQDVWRGVSVHQIRGRDELRLLQVIDAKSGGASYYFGRVRGRDLEMFAPRVDKARRAELHAAGLRFVEEGGSGVKLDTPVELWRFVGATLARDELDAAEAPLVYRFATTPAEQRALRAAAAEAECLALAGHPQDPAVAAMPGKHAAGRWMNAIDAAAAEPACRRALAQRPSASVRYALARALFLKEKAAETRGLVAALVDEGFGPALAMQADILANGRLGARKDPEAARRLLATAAGRGDPMGAYLLGYYETYGSFGTRDYSAARDHLKTALEAGVRGAATQLGILYEGGYGVVANPARAVRYYRQGVDETDLEAHYRLGRMLYYGEGVDEDREAAFKLFEAAAERQHAAAAYFAGFMLARGQGVKQNAGKAVRILEPAADAGSTAAQAELGRLVYHGEGVAADRVRGRKLLEKAAEAGDETAAAYLAAIDKPKPTPDLYGENRQRDGAPPKRDGPMEDLQALLRGEPFRLTPQNVPFMAGVASALAETCDAPRDLGDRWELARFAMTATVGSIFGGKYSDPDLGAALGDAGKRLLLQGMGEAAGRKIPCGTVAEAAAAGILAAMRSNASGADGGVSTFVRTCAPAFDQRRCSCLANTARVTMPEIHRMAYDRTIIKRVVEGNPFIGLQIALTCGINEY</sequence>
<feature type="region of interest" description="Disordered" evidence="1">
    <location>
        <begin position="512"/>
        <end position="535"/>
    </location>
</feature>
<evidence type="ECO:0000313" key="3">
    <source>
        <dbReference type="Proteomes" id="UP000474957"/>
    </source>
</evidence>